<protein>
    <submittedName>
        <fullName evidence="3">DUF3341 domain-containing protein</fullName>
    </submittedName>
</protein>
<feature type="compositionally biased region" description="Acidic residues" evidence="1">
    <location>
        <begin position="50"/>
        <end position="70"/>
    </location>
</feature>
<evidence type="ECO:0000313" key="3">
    <source>
        <dbReference type="EMBL" id="TXD35733.1"/>
    </source>
</evidence>
<evidence type="ECO:0000256" key="1">
    <source>
        <dbReference type="SAM" id="MobiDB-lite"/>
    </source>
</evidence>
<feature type="compositionally biased region" description="Acidic residues" evidence="1">
    <location>
        <begin position="79"/>
        <end position="102"/>
    </location>
</feature>
<dbReference type="Proteomes" id="UP000321046">
    <property type="component" value="Unassembled WGS sequence"/>
</dbReference>
<evidence type="ECO:0000256" key="2">
    <source>
        <dbReference type="SAM" id="Phobius"/>
    </source>
</evidence>
<reference evidence="3 4" key="1">
    <citation type="submission" date="2019-08" db="EMBL/GenBank/DDBJ databases">
        <title>Bradymonadales sp. TMQ2.</title>
        <authorList>
            <person name="Liang Q."/>
        </authorList>
    </citation>
    <scope>NUCLEOTIDE SEQUENCE [LARGE SCALE GENOMIC DNA]</scope>
    <source>
        <strain evidence="3 4">TMQ2</strain>
    </source>
</reference>
<feature type="transmembrane region" description="Helical" evidence="2">
    <location>
        <begin position="181"/>
        <end position="204"/>
    </location>
</feature>
<sequence length="301" mass="32078">MAKDKETKETLEETSEETAAETSAEETETSATDAENTAVNDAETTKAEEGAEESEASEEAAATEESDASDDAAAQEAAASEESDGEDAEASSDDNPDDEVEESHESLTVAGNGASDAVVPPAAGDVTNGEGMKGIAAYFDLPDDLMLAAAHTRDSKYDAFEAYSPFPIHGMDDAMGLGRSWIPWVTFGAGSAGFLTANAIQFFMMTFDWPMIVGGKPYAPWPSFVPIMFELTVLFAGVTTALVMLIAAGCFRKPFIIDPEITKDRFVLWISADDDAFDAEEVRGFLETLNPVEIRTITKGA</sequence>
<dbReference type="EMBL" id="VOSL01000048">
    <property type="protein sequence ID" value="TXD35733.1"/>
    <property type="molecule type" value="Genomic_DNA"/>
</dbReference>
<feature type="compositionally biased region" description="Basic and acidic residues" evidence="1">
    <location>
        <begin position="1"/>
        <end position="11"/>
    </location>
</feature>
<gene>
    <name evidence="3" type="ORF">FRC96_10705</name>
</gene>
<feature type="compositionally biased region" description="Acidic residues" evidence="1">
    <location>
        <begin position="12"/>
        <end position="28"/>
    </location>
</feature>
<dbReference type="InterPro" id="IPR021776">
    <property type="entry name" value="ActD"/>
</dbReference>
<keyword evidence="2" id="KW-1133">Transmembrane helix</keyword>
<dbReference type="RefSeq" id="WP_146974490.1">
    <property type="nucleotide sequence ID" value="NZ_VOSL01000048.1"/>
</dbReference>
<feature type="transmembrane region" description="Helical" evidence="2">
    <location>
        <begin position="224"/>
        <end position="247"/>
    </location>
</feature>
<feature type="compositionally biased region" description="Low complexity" evidence="1">
    <location>
        <begin position="29"/>
        <end position="42"/>
    </location>
</feature>
<accession>A0A5C6X1W9</accession>
<keyword evidence="2" id="KW-0812">Transmembrane</keyword>
<dbReference type="Pfam" id="PF11821">
    <property type="entry name" value="ActD"/>
    <property type="match status" value="1"/>
</dbReference>
<name>A0A5C6X1W9_9DELT</name>
<comment type="caution">
    <text evidence="3">The sequence shown here is derived from an EMBL/GenBank/DDBJ whole genome shotgun (WGS) entry which is preliminary data.</text>
</comment>
<dbReference type="AlphaFoldDB" id="A0A5C6X1W9"/>
<feature type="region of interest" description="Disordered" evidence="1">
    <location>
        <begin position="1"/>
        <end position="125"/>
    </location>
</feature>
<keyword evidence="2" id="KW-0472">Membrane</keyword>
<evidence type="ECO:0000313" key="4">
    <source>
        <dbReference type="Proteomes" id="UP000321046"/>
    </source>
</evidence>
<dbReference type="PANTHER" id="PTHR40394:SF2">
    <property type="entry name" value="QUINOL:CYTOCHROME C OXIDOREDUCTASE MEMBRANE PROTEIN"/>
    <property type="match status" value="1"/>
</dbReference>
<organism evidence="3 4">
    <name type="scientific">Lujinxingia vulgaris</name>
    <dbReference type="NCBI Taxonomy" id="2600176"/>
    <lineage>
        <taxon>Bacteria</taxon>
        <taxon>Deltaproteobacteria</taxon>
        <taxon>Bradymonadales</taxon>
        <taxon>Lujinxingiaceae</taxon>
        <taxon>Lujinxingia</taxon>
    </lineage>
</organism>
<dbReference type="PANTHER" id="PTHR40394">
    <property type="entry name" value="LIPOPROTEIN-RELATED"/>
    <property type="match status" value="1"/>
</dbReference>
<proteinExistence type="predicted"/>
<dbReference type="OrthoDB" id="9792475at2"/>